<sequence length="546" mass="58138">MPINLGELFVKHATANTFKPASINVEPSDIVPLAATETPSHGKYHSGSQSTESLGTLAIPTLYLRFALPMAFAMMLSGSYNLVDSYFILKYIGADALAGVTIAFPLQMMIFALACMIGNGTATLVSRFLGANEFDKASQIANTGFALALACGVIVTVVSLAQLDNLLAFIGVSSTLALAATEYLQPILCFSLFTFLLSLSGDLLRAQGKVVVMLLVILLSAVMNILFDTLFIAVLEMGVSGAAWATVAGQCVSLFIAVVYFVPNNRFANKQALHRQAAQPICFRIEQIKLNLTEIKAILGLGSPILLSYLGIACVISLVNHILVSHLANVVPNTPAANEVAYMISAYGLIGRFNIFIALPLMALTSAAQTISAYNYGAMASSRVLACAKWGIVLTCCYLSVVTIIFMGFPTSVFGVFTDDLALIAACVKISSVTFIALPLAGITGIAIAVYQGTNRPKLALLLSGIKIYGLLLPLLVLLPQLSFADISFITGALNINIMRNALIELWMAFPIADILACLLSLLIISIWPFIHVPRANRVSHGGNAK</sequence>
<dbReference type="KEGG" id="sbl:Sbal_2170"/>
<keyword evidence="8" id="KW-1185">Reference proteome</keyword>
<keyword evidence="4 6" id="KW-1133">Transmembrane helix</keyword>
<evidence type="ECO:0000256" key="5">
    <source>
        <dbReference type="ARBA" id="ARBA00023136"/>
    </source>
</evidence>
<keyword evidence="2" id="KW-1003">Cell membrane</keyword>
<dbReference type="PANTHER" id="PTHR43823:SF3">
    <property type="entry name" value="MULTIDRUG EXPORT PROTEIN MEPA"/>
    <property type="match status" value="1"/>
</dbReference>
<dbReference type="PANTHER" id="PTHR43823">
    <property type="entry name" value="SPORULATION PROTEIN YKVU"/>
    <property type="match status" value="1"/>
</dbReference>
<evidence type="ECO:0000256" key="3">
    <source>
        <dbReference type="ARBA" id="ARBA00022692"/>
    </source>
</evidence>
<evidence type="ECO:0000256" key="1">
    <source>
        <dbReference type="ARBA" id="ARBA00004651"/>
    </source>
</evidence>
<feature type="transmembrane region" description="Helical" evidence="6">
    <location>
        <begin position="506"/>
        <end position="531"/>
    </location>
</feature>
<dbReference type="InterPro" id="IPR045070">
    <property type="entry name" value="MATE_MepA-like"/>
</dbReference>
<comment type="subcellular location">
    <subcellularLocation>
        <location evidence="1">Cell membrane</location>
        <topology evidence="1">Multi-pass membrane protein</topology>
    </subcellularLocation>
</comment>
<keyword evidence="3 6" id="KW-0812">Transmembrane</keyword>
<name>A3D4K4_SHEB5</name>
<organism evidence="7 8">
    <name type="scientific">Shewanella baltica (strain OS155 / ATCC BAA-1091)</name>
    <dbReference type="NCBI Taxonomy" id="325240"/>
    <lineage>
        <taxon>Bacteria</taxon>
        <taxon>Pseudomonadati</taxon>
        <taxon>Pseudomonadota</taxon>
        <taxon>Gammaproteobacteria</taxon>
        <taxon>Alteromonadales</taxon>
        <taxon>Shewanellaceae</taxon>
        <taxon>Shewanella</taxon>
    </lineage>
</organism>
<dbReference type="EMBL" id="CP000563">
    <property type="protein sequence ID" value="ABN61667.1"/>
    <property type="molecule type" value="Genomic_DNA"/>
</dbReference>
<accession>A3D4K4</accession>
<protein>
    <submittedName>
        <fullName evidence="7">Multi antimicrobial extrusion protein MatE</fullName>
    </submittedName>
</protein>
<dbReference type="HOGENOM" id="CLU_012893_0_2_6"/>
<evidence type="ECO:0000313" key="7">
    <source>
        <dbReference type="EMBL" id="ABN61667.1"/>
    </source>
</evidence>
<feature type="transmembrane region" description="Helical" evidence="6">
    <location>
        <begin position="145"/>
        <end position="163"/>
    </location>
</feature>
<dbReference type="GO" id="GO:0042910">
    <property type="term" value="F:xenobiotic transmembrane transporter activity"/>
    <property type="evidence" value="ECO:0007669"/>
    <property type="project" value="InterPro"/>
</dbReference>
<evidence type="ECO:0000313" key="8">
    <source>
        <dbReference type="Proteomes" id="UP000001557"/>
    </source>
</evidence>
<dbReference type="GO" id="GO:0005886">
    <property type="term" value="C:plasma membrane"/>
    <property type="evidence" value="ECO:0007669"/>
    <property type="project" value="UniProtKB-SubCell"/>
</dbReference>
<feature type="transmembrane region" description="Helical" evidence="6">
    <location>
        <begin position="306"/>
        <end position="328"/>
    </location>
</feature>
<dbReference type="GO" id="GO:0015297">
    <property type="term" value="F:antiporter activity"/>
    <property type="evidence" value="ECO:0007669"/>
    <property type="project" value="InterPro"/>
</dbReference>
<dbReference type="AlphaFoldDB" id="A3D4K4"/>
<dbReference type="Proteomes" id="UP000001557">
    <property type="component" value="Chromosome"/>
</dbReference>
<feature type="transmembrane region" description="Helical" evidence="6">
    <location>
        <begin position="102"/>
        <end position="125"/>
    </location>
</feature>
<feature type="transmembrane region" description="Helical" evidence="6">
    <location>
        <begin position="183"/>
        <end position="204"/>
    </location>
</feature>
<proteinExistence type="predicted"/>
<feature type="transmembrane region" description="Helical" evidence="6">
    <location>
        <begin position="421"/>
        <end position="451"/>
    </location>
</feature>
<feature type="transmembrane region" description="Helical" evidence="6">
    <location>
        <begin position="384"/>
        <end position="409"/>
    </location>
</feature>
<feature type="transmembrane region" description="Helical" evidence="6">
    <location>
        <begin position="211"/>
        <end position="235"/>
    </location>
</feature>
<feature type="transmembrane region" description="Helical" evidence="6">
    <location>
        <begin position="241"/>
        <end position="262"/>
    </location>
</feature>
<dbReference type="Pfam" id="PF01554">
    <property type="entry name" value="MatE"/>
    <property type="match status" value="2"/>
</dbReference>
<evidence type="ECO:0000256" key="6">
    <source>
        <dbReference type="SAM" id="Phobius"/>
    </source>
</evidence>
<dbReference type="CDD" id="cd13143">
    <property type="entry name" value="MATE_MepA_like"/>
    <property type="match status" value="1"/>
</dbReference>
<feature type="transmembrane region" description="Helical" evidence="6">
    <location>
        <begin position="62"/>
        <end position="82"/>
    </location>
</feature>
<evidence type="ECO:0000256" key="2">
    <source>
        <dbReference type="ARBA" id="ARBA00022475"/>
    </source>
</evidence>
<dbReference type="STRING" id="325240.Sbal_2170"/>
<reference evidence="7 8" key="1">
    <citation type="submission" date="2007-02" db="EMBL/GenBank/DDBJ databases">
        <title>Complete sequence of chromosome of Shewanella baltica OS155.</title>
        <authorList>
            <consortium name="US DOE Joint Genome Institute"/>
            <person name="Copeland A."/>
            <person name="Lucas S."/>
            <person name="Lapidus A."/>
            <person name="Barry K."/>
            <person name="Detter J.C."/>
            <person name="Glavina del Rio T."/>
            <person name="Hammon N."/>
            <person name="Israni S."/>
            <person name="Dalin E."/>
            <person name="Tice H."/>
            <person name="Pitluck S."/>
            <person name="Sims D.R."/>
            <person name="Brettin T."/>
            <person name="Bruce D."/>
            <person name="Han C."/>
            <person name="Tapia R."/>
            <person name="Brainard J."/>
            <person name="Schmutz J."/>
            <person name="Larimer F."/>
            <person name="Land M."/>
            <person name="Hauser L."/>
            <person name="Kyrpides N."/>
            <person name="Mikhailova N."/>
            <person name="Brettar I."/>
            <person name="Klappenbach J."/>
            <person name="Konstantinidis K."/>
            <person name="Rodrigues J."/>
            <person name="Tiedje J."/>
            <person name="Richardson P."/>
        </authorList>
    </citation>
    <scope>NUCLEOTIDE SEQUENCE [LARGE SCALE GENOMIC DNA]</scope>
    <source>
        <strain evidence="8">OS155 / ATCC BAA-1091</strain>
    </source>
</reference>
<dbReference type="InterPro" id="IPR002528">
    <property type="entry name" value="MATE_fam"/>
</dbReference>
<gene>
    <name evidence="7" type="ordered locus">Sbal_2170</name>
</gene>
<keyword evidence="5 6" id="KW-0472">Membrane</keyword>
<dbReference type="InterPro" id="IPR051327">
    <property type="entry name" value="MATE_MepA_subfamily"/>
</dbReference>
<evidence type="ECO:0000256" key="4">
    <source>
        <dbReference type="ARBA" id="ARBA00022989"/>
    </source>
</evidence>